<gene>
    <name evidence="6" type="ORF">WJX84_006074</name>
</gene>
<proteinExistence type="predicted"/>
<dbReference type="AlphaFoldDB" id="A0AAW1TFX3"/>
<dbReference type="PROSITE" id="PS50865">
    <property type="entry name" value="ZF_MYND_2"/>
    <property type="match status" value="1"/>
</dbReference>
<evidence type="ECO:0000256" key="2">
    <source>
        <dbReference type="ARBA" id="ARBA00022771"/>
    </source>
</evidence>
<feature type="domain" description="MYND-type" evidence="5">
    <location>
        <begin position="30"/>
        <end position="68"/>
    </location>
</feature>
<evidence type="ECO:0000313" key="6">
    <source>
        <dbReference type="EMBL" id="KAK9868782.1"/>
    </source>
</evidence>
<reference evidence="6 7" key="1">
    <citation type="journal article" date="2024" name="Nat. Commun.">
        <title>Phylogenomics reveals the evolutionary origins of lichenization in chlorophyte algae.</title>
        <authorList>
            <person name="Puginier C."/>
            <person name="Libourel C."/>
            <person name="Otte J."/>
            <person name="Skaloud P."/>
            <person name="Haon M."/>
            <person name="Grisel S."/>
            <person name="Petersen M."/>
            <person name="Berrin J.G."/>
            <person name="Delaux P.M."/>
            <person name="Dal Grande F."/>
            <person name="Keller J."/>
        </authorList>
    </citation>
    <scope>NUCLEOTIDE SEQUENCE [LARGE SCALE GENOMIC DNA]</scope>
    <source>
        <strain evidence="6 7">SAG 2523</strain>
    </source>
</reference>
<evidence type="ECO:0000256" key="4">
    <source>
        <dbReference type="PROSITE-ProRule" id="PRU00134"/>
    </source>
</evidence>
<keyword evidence="3" id="KW-0862">Zinc</keyword>
<keyword evidence="2 4" id="KW-0863">Zinc-finger</keyword>
<organism evidence="6 7">
    <name type="scientific">Apatococcus fuscideae</name>
    <dbReference type="NCBI Taxonomy" id="2026836"/>
    <lineage>
        <taxon>Eukaryota</taxon>
        <taxon>Viridiplantae</taxon>
        <taxon>Chlorophyta</taxon>
        <taxon>core chlorophytes</taxon>
        <taxon>Trebouxiophyceae</taxon>
        <taxon>Chlorellales</taxon>
        <taxon>Chlorellaceae</taxon>
        <taxon>Apatococcus</taxon>
    </lineage>
</organism>
<dbReference type="EMBL" id="JALJOV010000012">
    <property type="protein sequence ID" value="KAK9868782.1"/>
    <property type="molecule type" value="Genomic_DNA"/>
</dbReference>
<name>A0AAW1TFX3_9CHLO</name>
<evidence type="ECO:0000313" key="7">
    <source>
        <dbReference type="Proteomes" id="UP001485043"/>
    </source>
</evidence>
<dbReference type="Proteomes" id="UP001485043">
    <property type="component" value="Unassembled WGS sequence"/>
</dbReference>
<comment type="caution">
    <text evidence="6">The sequence shown here is derived from an EMBL/GenBank/DDBJ whole genome shotgun (WGS) entry which is preliminary data.</text>
</comment>
<keyword evidence="1" id="KW-0479">Metal-binding</keyword>
<evidence type="ECO:0000256" key="1">
    <source>
        <dbReference type="ARBA" id="ARBA00022723"/>
    </source>
</evidence>
<dbReference type="PROSITE" id="PS01360">
    <property type="entry name" value="ZF_MYND_1"/>
    <property type="match status" value="1"/>
</dbReference>
<dbReference type="GO" id="GO:0008270">
    <property type="term" value="F:zinc ion binding"/>
    <property type="evidence" value="ECO:0007669"/>
    <property type="project" value="UniProtKB-KW"/>
</dbReference>
<protein>
    <recommendedName>
        <fullName evidence="5">MYND-type domain-containing protein</fullName>
    </recommendedName>
</protein>
<dbReference type="SUPFAM" id="SSF144232">
    <property type="entry name" value="HIT/MYND zinc finger-like"/>
    <property type="match status" value="1"/>
</dbReference>
<evidence type="ECO:0000259" key="5">
    <source>
        <dbReference type="PROSITE" id="PS50865"/>
    </source>
</evidence>
<evidence type="ECO:0000256" key="3">
    <source>
        <dbReference type="ARBA" id="ARBA00022833"/>
    </source>
</evidence>
<accession>A0AAW1TFX3</accession>
<dbReference type="Gene3D" id="6.10.140.2220">
    <property type="match status" value="1"/>
</dbReference>
<sequence>MTQAGVKPRPTHNWGKTEKDCLLPDVPSTCAHCYQTGASNKNCAICRKEAYCSKDCQTADWHLHRRFCRPHDLEILDQKLVRTERALMHMPHTAIMAQSKKALRQLLEGKEPKKWTCTLADLEAGWTREMQNANKRGAHLEEGLFALRLGEGFLTHKQYIKAARLFATATRLGKLTKDWRLEASAIIDAMYLAQQDWSETVEGDPSGEVQAQRNAIPIARWLLARANELGDGFITAFARHQLGFMQAEVALATTSGSCDLSEVQRGIEHVREANQYFYALFQDVSSKLNQLPEPQAYQQLQWMRARCSVSDITSNCIHVLMLRVIELLRKSSLDLGRLALGVGAVDHAFEYFQAATKTAWFAETRHPLQNLADVSKRRVVDD</sequence>
<dbReference type="InterPro" id="IPR002893">
    <property type="entry name" value="Znf_MYND"/>
</dbReference>
<dbReference type="Pfam" id="PF01753">
    <property type="entry name" value="zf-MYND"/>
    <property type="match status" value="1"/>
</dbReference>
<keyword evidence="7" id="KW-1185">Reference proteome</keyword>